<evidence type="ECO:0000259" key="2">
    <source>
        <dbReference type="Pfam" id="PF21789"/>
    </source>
</evidence>
<evidence type="ECO:0000313" key="3">
    <source>
        <dbReference type="EMBL" id="KAJ8889323.1"/>
    </source>
</evidence>
<sequence>MRKVWVFADIPHLIKLLRNNFLDYHILLPCGTEVSKQPLLKRKFPQKQQISKFFDLVDKWCEVMNSSFEKDFRKPWHSFYRTSTNPRRHEGRCGKHECNRKNFINAFSERHSCDVLETLFSRVRSTGNNVNPTPTQFKYRIRMLLFGNEHPLPSGTCVQDISAKKPYLTPQRLIKYTENNTEEENATSDNVKRENSEIVEEIEDEPEEEKI</sequence>
<organism evidence="3 4">
    <name type="scientific">Dryococelus australis</name>
    <dbReference type="NCBI Taxonomy" id="614101"/>
    <lineage>
        <taxon>Eukaryota</taxon>
        <taxon>Metazoa</taxon>
        <taxon>Ecdysozoa</taxon>
        <taxon>Arthropoda</taxon>
        <taxon>Hexapoda</taxon>
        <taxon>Insecta</taxon>
        <taxon>Pterygota</taxon>
        <taxon>Neoptera</taxon>
        <taxon>Polyneoptera</taxon>
        <taxon>Phasmatodea</taxon>
        <taxon>Verophasmatodea</taxon>
        <taxon>Anareolatae</taxon>
        <taxon>Phasmatidae</taxon>
        <taxon>Eurycanthinae</taxon>
        <taxon>Dryococelus</taxon>
    </lineage>
</organism>
<accession>A0ABQ9HY65</accession>
<reference evidence="3 4" key="1">
    <citation type="submission" date="2023-02" db="EMBL/GenBank/DDBJ databases">
        <title>LHISI_Scaffold_Assembly.</title>
        <authorList>
            <person name="Stuart O.P."/>
            <person name="Cleave R."/>
            <person name="Magrath M.J.L."/>
            <person name="Mikheyev A.S."/>
        </authorList>
    </citation>
    <scope>NUCLEOTIDE SEQUENCE [LARGE SCALE GENOMIC DNA]</scope>
    <source>
        <strain evidence="3">Daus_M_001</strain>
        <tissue evidence="3">Leg muscle</tissue>
    </source>
</reference>
<dbReference type="Pfam" id="PF21789">
    <property type="entry name" value="TNP-like_RNaseH_C"/>
    <property type="match status" value="1"/>
</dbReference>
<feature type="non-terminal residue" evidence="3">
    <location>
        <position position="211"/>
    </location>
</feature>
<evidence type="ECO:0000313" key="4">
    <source>
        <dbReference type="Proteomes" id="UP001159363"/>
    </source>
</evidence>
<keyword evidence="4" id="KW-1185">Reference proteome</keyword>
<evidence type="ECO:0000256" key="1">
    <source>
        <dbReference type="SAM" id="MobiDB-lite"/>
    </source>
</evidence>
<dbReference type="InterPro" id="IPR048367">
    <property type="entry name" value="TNP-like_RNaseH_C"/>
</dbReference>
<proteinExistence type="predicted"/>
<feature type="compositionally biased region" description="Acidic residues" evidence="1">
    <location>
        <begin position="197"/>
        <end position="211"/>
    </location>
</feature>
<gene>
    <name evidence="3" type="ORF">PR048_008822</name>
</gene>
<comment type="caution">
    <text evidence="3">The sequence shown here is derived from an EMBL/GenBank/DDBJ whole genome shotgun (WGS) entry which is preliminary data.</text>
</comment>
<protein>
    <recommendedName>
        <fullName evidence="2">Transposable element P transposase-like RNase H C-terminal domain-containing protein</fullName>
    </recommendedName>
</protein>
<name>A0ABQ9HY65_9NEOP</name>
<feature type="region of interest" description="Disordered" evidence="1">
    <location>
        <begin position="177"/>
        <end position="211"/>
    </location>
</feature>
<feature type="domain" description="Transposable element P transposase-like RNase H C-terminal" evidence="2">
    <location>
        <begin position="112"/>
        <end position="138"/>
    </location>
</feature>
<dbReference type="EMBL" id="JARBHB010000003">
    <property type="protein sequence ID" value="KAJ8889323.1"/>
    <property type="molecule type" value="Genomic_DNA"/>
</dbReference>
<dbReference type="Proteomes" id="UP001159363">
    <property type="component" value="Chromosome 3"/>
</dbReference>